<dbReference type="RefSeq" id="WP_091122390.1">
    <property type="nucleotide sequence ID" value="NZ_FMBA01000015.1"/>
</dbReference>
<dbReference type="EMBL" id="FMBA01000015">
    <property type="protein sequence ID" value="SCB99898.1"/>
    <property type="molecule type" value="Genomic_DNA"/>
</dbReference>
<dbReference type="AlphaFoldDB" id="A0A1C4AZI3"/>
<evidence type="ECO:0000313" key="3">
    <source>
        <dbReference type="Proteomes" id="UP000199698"/>
    </source>
</evidence>
<gene>
    <name evidence="2" type="ORF">GA0061080_101529</name>
</gene>
<keyword evidence="1" id="KW-0472">Membrane</keyword>
<sequence>MKKLNLSHFIIAFFVVLVLYQPIKFIIYHFTDLSYDEILDFGWRGDGCETKDGRRLDYINCPCGTGLIEPDDLYKISNEGYFYYNDKLLGKVILKTKPSYFSGGEILTGGELEIENLETGIICYYDSILD</sequence>
<feature type="transmembrane region" description="Helical" evidence="1">
    <location>
        <begin position="6"/>
        <end position="23"/>
    </location>
</feature>
<organism evidence="2 3">
    <name type="scientific">Gilliamella intestini</name>
    <dbReference type="NCBI Taxonomy" id="1798183"/>
    <lineage>
        <taxon>Bacteria</taxon>
        <taxon>Pseudomonadati</taxon>
        <taxon>Pseudomonadota</taxon>
        <taxon>Gammaproteobacteria</taxon>
        <taxon>Orbales</taxon>
        <taxon>Orbaceae</taxon>
        <taxon>Gilliamella</taxon>
    </lineage>
</organism>
<dbReference type="OrthoDB" id="7068063at2"/>
<reference evidence="3" key="1">
    <citation type="submission" date="2016-08" db="EMBL/GenBank/DDBJ databases">
        <authorList>
            <person name="Varghese N."/>
            <person name="Submissions Spin"/>
        </authorList>
    </citation>
    <scope>NUCLEOTIDE SEQUENCE [LARGE SCALE GENOMIC DNA]</scope>
    <source>
        <strain evidence="3">R-53144</strain>
    </source>
</reference>
<evidence type="ECO:0000313" key="2">
    <source>
        <dbReference type="EMBL" id="SCB99898.1"/>
    </source>
</evidence>
<name>A0A1C4AZI3_9GAMM</name>
<accession>A0A1C4AZI3</accession>
<protein>
    <submittedName>
        <fullName evidence="2">Uncharacterized protein</fullName>
    </submittedName>
</protein>
<keyword evidence="3" id="KW-1185">Reference proteome</keyword>
<proteinExistence type="predicted"/>
<keyword evidence="1" id="KW-0812">Transmembrane</keyword>
<evidence type="ECO:0000256" key="1">
    <source>
        <dbReference type="SAM" id="Phobius"/>
    </source>
</evidence>
<dbReference type="Proteomes" id="UP000199698">
    <property type="component" value="Unassembled WGS sequence"/>
</dbReference>
<keyword evidence="1" id="KW-1133">Transmembrane helix</keyword>